<dbReference type="Pfam" id="PF02001">
    <property type="entry name" value="DUF134"/>
    <property type="match status" value="1"/>
</dbReference>
<feature type="region of interest" description="Disordered" evidence="4">
    <location>
        <begin position="91"/>
        <end position="124"/>
    </location>
</feature>
<evidence type="ECO:0000259" key="5">
    <source>
        <dbReference type="Pfam" id="PF02579"/>
    </source>
</evidence>
<dbReference type="CDD" id="cd00851">
    <property type="entry name" value="MTH1175"/>
    <property type="match status" value="1"/>
</dbReference>
<gene>
    <name evidence="6" type="ORF">Thimo_0840</name>
</gene>
<dbReference type="HOGENOM" id="CLU_071826_0_0_6"/>
<sequence>MPRPHLPRRIGQRPQATYYKPAGVPLHRLQEVVLALDELEALRLVDMEGLYQEAAAERMQISRPTLSRILAGARQKVAGALVQGQSLRVEGGAVRDDGGQPHARSCPNSAQDGQGVGRRRRRRGACAESIATHGSSTMKIVITAKTGALEAAVDPQFGRAAAYVLYDLETGDWSAHDNGSGQLATQGAGVQGAQTIIELAPTAVVTGNCGPKAFRALKAAGIAVYTGASGTVREAVEALREGRLEKTEAATVASHSGAA</sequence>
<evidence type="ECO:0000256" key="3">
    <source>
        <dbReference type="HAMAP-Rule" id="MF_00674"/>
    </source>
</evidence>
<dbReference type="AlphaFoldDB" id="L0GUJ6"/>
<dbReference type="SUPFAM" id="SSF53146">
    <property type="entry name" value="Nitrogenase accessory factor-like"/>
    <property type="match status" value="1"/>
</dbReference>
<dbReference type="Proteomes" id="UP000010816">
    <property type="component" value="Chromosome"/>
</dbReference>
<name>L0GUJ6_9GAMM</name>
<dbReference type="KEGG" id="tmb:Thimo_0840"/>
<dbReference type="EMBL" id="CP003051">
    <property type="protein sequence ID" value="AGA89676.1"/>
    <property type="molecule type" value="Genomic_DNA"/>
</dbReference>
<dbReference type="Gene3D" id="1.10.10.60">
    <property type="entry name" value="Homeodomain-like"/>
    <property type="match status" value="1"/>
</dbReference>
<feature type="domain" description="Dinitrogenase iron-molybdenum cofactor biosynthesis" evidence="5">
    <location>
        <begin position="150"/>
        <end position="240"/>
    </location>
</feature>
<dbReference type="InterPro" id="IPR036105">
    <property type="entry name" value="DiNase_FeMo-co_biosyn_sf"/>
</dbReference>
<keyword evidence="6" id="KW-0238">DNA-binding</keyword>
<dbReference type="eggNOG" id="COG1433">
    <property type="taxonomic scope" value="Bacteria"/>
</dbReference>
<organism evidence="6 7">
    <name type="scientific">Thioflavicoccus mobilis 8321</name>
    <dbReference type="NCBI Taxonomy" id="765912"/>
    <lineage>
        <taxon>Bacteria</taxon>
        <taxon>Pseudomonadati</taxon>
        <taxon>Pseudomonadota</taxon>
        <taxon>Gammaproteobacteria</taxon>
        <taxon>Chromatiales</taxon>
        <taxon>Chromatiaceae</taxon>
        <taxon>Thioflavicoccus</taxon>
    </lineage>
</organism>
<comment type="similarity">
    <text evidence="1 3">Belongs to the UPF0251 family.</text>
</comment>
<dbReference type="Pfam" id="PF02579">
    <property type="entry name" value="Nitro_FeMo-Co"/>
    <property type="match status" value="1"/>
</dbReference>
<keyword evidence="7" id="KW-1185">Reference proteome</keyword>
<dbReference type="PANTHER" id="PTHR37478">
    <property type="match status" value="1"/>
</dbReference>
<dbReference type="RefSeq" id="WP_015279822.1">
    <property type="nucleotide sequence ID" value="NC_019940.1"/>
</dbReference>
<reference evidence="6 7" key="1">
    <citation type="submission" date="2011-09" db="EMBL/GenBank/DDBJ databases">
        <title>Complete sequence of chromosome of Thioflavicoccus mobilis 8321.</title>
        <authorList>
            <consortium name="US DOE Joint Genome Institute"/>
            <person name="Lucas S."/>
            <person name="Han J."/>
            <person name="Lapidus A."/>
            <person name="Cheng J.-F."/>
            <person name="Goodwin L."/>
            <person name="Pitluck S."/>
            <person name="Peters L."/>
            <person name="Ovchinnikova G."/>
            <person name="Lu M."/>
            <person name="Detter J.C."/>
            <person name="Han C."/>
            <person name="Tapia R."/>
            <person name="Land M."/>
            <person name="Hauser L."/>
            <person name="Kyrpides N."/>
            <person name="Ivanova N."/>
            <person name="Pagani I."/>
            <person name="Vogl K."/>
            <person name="Liu Z."/>
            <person name="Imhoff J."/>
            <person name="Thiel V."/>
            <person name="Frigaard N.-U."/>
            <person name="Bryant D."/>
            <person name="Woyke T."/>
        </authorList>
    </citation>
    <scope>NUCLEOTIDE SEQUENCE [LARGE SCALE GENOMIC DNA]</scope>
    <source>
        <strain evidence="6 7">8321</strain>
    </source>
</reference>
<dbReference type="OrthoDB" id="280278at2"/>
<evidence type="ECO:0000256" key="2">
    <source>
        <dbReference type="ARBA" id="ARBA00023231"/>
    </source>
</evidence>
<dbReference type="STRING" id="765912.Thimo_0840"/>
<proteinExistence type="inferred from homology"/>
<dbReference type="GO" id="GO:0003677">
    <property type="term" value="F:DNA binding"/>
    <property type="evidence" value="ECO:0007669"/>
    <property type="project" value="UniProtKB-KW"/>
</dbReference>
<keyword evidence="2" id="KW-0535">Nitrogen fixation</keyword>
<accession>L0GUJ6</accession>
<evidence type="ECO:0000313" key="7">
    <source>
        <dbReference type="Proteomes" id="UP000010816"/>
    </source>
</evidence>
<evidence type="ECO:0000256" key="4">
    <source>
        <dbReference type="SAM" id="MobiDB-lite"/>
    </source>
</evidence>
<dbReference type="InterPro" id="IPR002852">
    <property type="entry name" value="UPF0251"/>
</dbReference>
<evidence type="ECO:0000313" key="6">
    <source>
        <dbReference type="EMBL" id="AGA89676.1"/>
    </source>
</evidence>
<dbReference type="HAMAP" id="MF_00674">
    <property type="entry name" value="UPF0251"/>
    <property type="match status" value="1"/>
</dbReference>
<dbReference type="Gene3D" id="3.30.420.130">
    <property type="entry name" value="Dinitrogenase iron-molybdenum cofactor biosynthesis domain"/>
    <property type="match status" value="1"/>
</dbReference>
<protein>
    <recommendedName>
        <fullName evidence="3">UPF0251 protein Thimo_0840</fullName>
    </recommendedName>
</protein>
<dbReference type="InterPro" id="IPR033913">
    <property type="entry name" value="MTH1175_dom"/>
</dbReference>
<dbReference type="PATRIC" id="fig|765912.4.peg.824"/>
<dbReference type="eggNOG" id="COG1342">
    <property type="taxonomic scope" value="Bacteria"/>
</dbReference>
<evidence type="ECO:0000256" key="1">
    <source>
        <dbReference type="ARBA" id="ARBA00009350"/>
    </source>
</evidence>
<dbReference type="InterPro" id="IPR003731">
    <property type="entry name" value="Di-Nase_FeMo-co_biosynth"/>
</dbReference>
<dbReference type="PANTHER" id="PTHR37478:SF2">
    <property type="entry name" value="UPF0251 PROTEIN TK0562"/>
    <property type="match status" value="1"/>
</dbReference>